<gene>
    <name evidence="12" type="ORF">KDH_04360</name>
</gene>
<dbReference type="InterPro" id="IPR013968">
    <property type="entry name" value="PKS_KR"/>
</dbReference>
<keyword evidence="4" id="KW-0521">NADP</keyword>
<dbReference type="InterPro" id="IPR057326">
    <property type="entry name" value="KR_dom"/>
</dbReference>
<dbReference type="SUPFAM" id="SSF52151">
    <property type="entry name" value="FabD/lysophospholipase-like"/>
    <property type="match status" value="1"/>
</dbReference>
<dbReference type="Gene3D" id="1.10.1200.10">
    <property type="entry name" value="ACP-like"/>
    <property type="match status" value="1"/>
</dbReference>
<dbReference type="InterPro" id="IPR036291">
    <property type="entry name" value="NAD(P)-bd_dom_sf"/>
</dbReference>
<dbReference type="Pfam" id="PF14765">
    <property type="entry name" value="PS-DH"/>
    <property type="match status" value="1"/>
</dbReference>
<dbReference type="PANTHER" id="PTHR43775:SF37">
    <property type="entry name" value="SI:DKEY-61P9.11"/>
    <property type="match status" value="1"/>
</dbReference>
<dbReference type="PROSITE" id="PS00606">
    <property type="entry name" value="KS3_1"/>
    <property type="match status" value="1"/>
</dbReference>
<keyword evidence="3" id="KW-0808">Transferase</keyword>
<dbReference type="PANTHER" id="PTHR43775">
    <property type="entry name" value="FATTY ACID SYNTHASE"/>
    <property type="match status" value="1"/>
</dbReference>
<dbReference type="SMART" id="SM00825">
    <property type="entry name" value="PKS_KS"/>
    <property type="match status" value="1"/>
</dbReference>
<keyword evidence="2" id="KW-0597">Phosphoprotein</keyword>
<dbReference type="InterPro" id="IPR020807">
    <property type="entry name" value="PKS_DH"/>
</dbReference>
<evidence type="ECO:0000256" key="2">
    <source>
        <dbReference type="ARBA" id="ARBA00022553"/>
    </source>
</evidence>
<dbReference type="SMART" id="SM00822">
    <property type="entry name" value="PKS_KR"/>
    <property type="match status" value="1"/>
</dbReference>
<protein>
    <submittedName>
        <fullName evidence="12">Polyketide synthase</fullName>
    </submittedName>
</protein>
<dbReference type="InterPro" id="IPR042104">
    <property type="entry name" value="PKS_dehydratase_sf"/>
</dbReference>
<dbReference type="PROSITE" id="PS52004">
    <property type="entry name" value="KS3_2"/>
    <property type="match status" value="1"/>
</dbReference>
<dbReference type="Pfam" id="PF22621">
    <property type="entry name" value="CurL-like_PKS_C"/>
    <property type="match status" value="1"/>
</dbReference>
<dbReference type="Pfam" id="PF08240">
    <property type="entry name" value="ADH_N"/>
    <property type="match status" value="1"/>
</dbReference>
<organism evidence="12 13">
    <name type="scientific">Dictyobacter halimunensis</name>
    <dbReference type="NCBI Taxonomy" id="3026934"/>
    <lineage>
        <taxon>Bacteria</taxon>
        <taxon>Bacillati</taxon>
        <taxon>Chloroflexota</taxon>
        <taxon>Ktedonobacteria</taxon>
        <taxon>Ktedonobacterales</taxon>
        <taxon>Dictyobacteraceae</taxon>
        <taxon>Dictyobacter</taxon>
    </lineage>
</organism>
<dbReference type="EMBL" id="BSRI01000001">
    <property type="protein sequence ID" value="GLV53584.1"/>
    <property type="molecule type" value="Genomic_DNA"/>
</dbReference>
<dbReference type="Gene3D" id="3.90.180.10">
    <property type="entry name" value="Medium-chain alcohol dehydrogenases, catalytic domain"/>
    <property type="match status" value="1"/>
</dbReference>
<feature type="region of interest" description="Disordered" evidence="8">
    <location>
        <begin position="893"/>
        <end position="918"/>
    </location>
</feature>
<dbReference type="Pfam" id="PF02801">
    <property type="entry name" value="Ketoacyl-synt_C"/>
    <property type="match status" value="1"/>
</dbReference>
<feature type="region of interest" description="N-terminal hotdog fold" evidence="7">
    <location>
        <begin position="915"/>
        <end position="1044"/>
    </location>
</feature>
<dbReference type="Gene3D" id="3.30.70.3290">
    <property type="match status" value="1"/>
</dbReference>
<evidence type="ECO:0000256" key="8">
    <source>
        <dbReference type="SAM" id="MobiDB-lite"/>
    </source>
</evidence>
<dbReference type="Gene3D" id="3.40.50.720">
    <property type="entry name" value="NAD(P)-binding Rossmann-like Domain"/>
    <property type="match status" value="3"/>
</dbReference>
<evidence type="ECO:0000256" key="4">
    <source>
        <dbReference type="ARBA" id="ARBA00022857"/>
    </source>
</evidence>
<dbReference type="Pfam" id="PF21089">
    <property type="entry name" value="PKS_DH_N"/>
    <property type="match status" value="1"/>
</dbReference>
<reference evidence="12 13" key="1">
    <citation type="submission" date="2023-02" db="EMBL/GenBank/DDBJ databases">
        <title>Dictyobacter halimunensis sp. nov., a new member of the class Ktedonobacteria from forest soil in a geothermal area.</title>
        <authorList>
            <person name="Rachmania M.K."/>
            <person name="Ningsih F."/>
            <person name="Sakai Y."/>
            <person name="Yabe S."/>
            <person name="Yokota A."/>
            <person name="Sjamsuridzal W."/>
        </authorList>
    </citation>
    <scope>NUCLEOTIDE SEQUENCE [LARGE SCALE GENOMIC DNA]</scope>
    <source>
        <strain evidence="12 13">S3.2.2.5</strain>
    </source>
</reference>
<dbReference type="InterPro" id="IPR014043">
    <property type="entry name" value="Acyl_transferase_dom"/>
</dbReference>
<dbReference type="SMART" id="SM00826">
    <property type="entry name" value="PKS_DH"/>
    <property type="match status" value="1"/>
</dbReference>
<dbReference type="SUPFAM" id="SSF51735">
    <property type="entry name" value="NAD(P)-binding Rossmann-fold domains"/>
    <property type="match status" value="3"/>
</dbReference>
<dbReference type="InterPro" id="IPR001227">
    <property type="entry name" value="Ac_transferase_dom_sf"/>
</dbReference>
<feature type="domain" description="Carrier" evidence="9">
    <location>
        <begin position="2106"/>
        <end position="2183"/>
    </location>
</feature>
<dbReference type="SUPFAM" id="SSF53901">
    <property type="entry name" value="Thiolase-like"/>
    <property type="match status" value="1"/>
</dbReference>
<evidence type="ECO:0000259" key="9">
    <source>
        <dbReference type="PROSITE" id="PS50075"/>
    </source>
</evidence>
<dbReference type="Pfam" id="PF00109">
    <property type="entry name" value="ketoacyl-synt"/>
    <property type="match status" value="1"/>
</dbReference>
<proteinExistence type="predicted"/>
<dbReference type="PROSITE" id="PS52019">
    <property type="entry name" value="PKS_MFAS_DH"/>
    <property type="match status" value="1"/>
</dbReference>
<dbReference type="InterPro" id="IPR036736">
    <property type="entry name" value="ACP-like_sf"/>
</dbReference>
<evidence type="ECO:0000256" key="1">
    <source>
        <dbReference type="ARBA" id="ARBA00022450"/>
    </source>
</evidence>
<evidence type="ECO:0000256" key="5">
    <source>
        <dbReference type="ARBA" id="ARBA00023268"/>
    </source>
</evidence>
<dbReference type="PROSITE" id="PS50075">
    <property type="entry name" value="CARRIER"/>
    <property type="match status" value="1"/>
</dbReference>
<keyword evidence="1" id="KW-0596">Phosphopantetheine</keyword>
<dbReference type="InterPro" id="IPR016036">
    <property type="entry name" value="Malonyl_transacylase_ACP-bd"/>
</dbReference>
<dbReference type="InterPro" id="IPR020843">
    <property type="entry name" value="ER"/>
</dbReference>
<comment type="caution">
    <text evidence="12">The sequence shown here is derived from an EMBL/GenBank/DDBJ whole genome shotgun (WGS) entry which is preliminary data.</text>
</comment>
<keyword evidence="5" id="KW-0511">Multifunctional enzyme</keyword>
<dbReference type="InterPro" id="IPR049551">
    <property type="entry name" value="PKS_DH_C"/>
</dbReference>
<accession>A0ABQ6FIY2</accession>
<keyword evidence="6" id="KW-0012">Acyltransferase</keyword>
<dbReference type="InterPro" id="IPR016039">
    <property type="entry name" value="Thiolase-like"/>
</dbReference>
<dbReference type="Gene3D" id="3.40.47.10">
    <property type="match status" value="1"/>
</dbReference>
<dbReference type="InterPro" id="IPR018201">
    <property type="entry name" value="Ketoacyl_synth_AS"/>
</dbReference>
<feature type="region of interest" description="C-terminal hotdog fold" evidence="7">
    <location>
        <begin position="1061"/>
        <end position="1212"/>
    </location>
</feature>
<keyword evidence="13" id="KW-1185">Reference proteome</keyword>
<feature type="active site" description="Proton acceptor; for dehydratase activity" evidence="7">
    <location>
        <position position="948"/>
    </location>
</feature>
<evidence type="ECO:0000259" key="10">
    <source>
        <dbReference type="PROSITE" id="PS52004"/>
    </source>
</evidence>
<feature type="active site" description="Proton donor; for dehydratase activity" evidence="7">
    <location>
        <position position="1122"/>
    </location>
</feature>
<evidence type="ECO:0000313" key="13">
    <source>
        <dbReference type="Proteomes" id="UP001344906"/>
    </source>
</evidence>
<dbReference type="CDD" id="cd00833">
    <property type="entry name" value="PKS"/>
    <property type="match status" value="1"/>
</dbReference>
<dbReference type="SMART" id="SM00829">
    <property type="entry name" value="PKS_ER"/>
    <property type="match status" value="1"/>
</dbReference>
<dbReference type="Gene3D" id="3.10.129.110">
    <property type="entry name" value="Polyketide synthase dehydratase"/>
    <property type="match status" value="1"/>
</dbReference>
<dbReference type="InterPro" id="IPR009081">
    <property type="entry name" value="PP-bd_ACP"/>
</dbReference>
<dbReference type="CDD" id="cd08955">
    <property type="entry name" value="KR_2_FAS_SDR_x"/>
    <property type="match status" value="1"/>
</dbReference>
<dbReference type="RefSeq" id="WP_338247296.1">
    <property type="nucleotide sequence ID" value="NZ_BSRI01000001.1"/>
</dbReference>
<dbReference type="InterPro" id="IPR020841">
    <property type="entry name" value="PKS_Beta-ketoAc_synthase_dom"/>
</dbReference>
<feature type="compositionally biased region" description="Basic and acidic residues" evidence="8">
    <location>
        <begin position="893"/>
        <end position="902"/>
    </location>
</feature>
<dbReference type="InterPro" id="IPR011032">
    <property type="entry name" value="GroES-like_sf"/>
</dbReference>
<evidence type="ECO:0000259" key="11">
    <source>
        <dbReference type="PROSITE" id="PS52019"/>
    </source>
</evidence>
<feature type="domain" description="PKS/mFAS DH" evidence="11">
    <location>
        <begin position="915"/>
        <end position="1212"/>
    </location>
</feature>
<dbReference type="InterPro" id="IPR050091">
    <property type="entry name" value="PKS_NRPS_Biosynth_Enz"/>
</dbReference>
<dbReference type="SUPFAM" id="SSF47336">
    <property type="entry name" value="ACP-like"/>
    <property type="match status" value="1"/>
</dbReference>
<dbReference type="InterPro" id="IPR014030">
    <property type="entry name" value="Ketoacyl_synth_N"/>
</dbReference>
<dbReference type="Pfam" id="PF08659">
    <property type="entry name" value="KR"/>
    <property type="match status" value="1"/>
</dbReference>
<dbReference type="InterPro" id="IPR013154">
    <property type="entry name" value="ADH-like_N"/>
</dbReference>
<dbReference type="SMART" id="SM00823">
    <property type="entry name" value="PKS_PP"/>
    <property type="match status" value="1"/>
</dbReference>
<dbReference type="InterPro" id="IPR013149">
    <property type="entry name" value="ADH-like_C"/>
</dbReference>
<feature type="domain" description="Ketosynthase family 3 (KS3)" evidence="10">
    <location>
        <begin position="4"/>
        <end position="429"/>
    </location>
</feature>
<dbReference type="SUPFAM" id="SSF50129">
    <property type="entry name" value="GroES-like"/>
    <property type="match status" value="1"/>
</dbReference>
<dbReference type="InterPro" id="IPR016035">
    <property type="entry name" value="Acyl_Trfase/lysoPLipase"/>
</dbReference>
<dbReference type="Proteomes" id="UP001344906">
    <property type="component" value="Unassembled WGS sequence"/>
</dbReference>
<dbReference type="SUPFAM" id="SSF55048">
    <property type="entry name" value="Probable ACP-binding domain of malonyl-CoA ACP transacylase"/>
    <property type="match status" value="1"/>
</dbReference>
<sequence length="2207" mass="242661">MPLREPIAIVGIGCRFPGARNVREFWQLLLEGKDAIQEIPVERFDIDAVYDPTPGSAGKLITRWGGFLENIDQFDPYFFGISPREATRMDPQQRLLLEVAWEALEDAGIPVEKLVGSATGVFVGMSTNDYEDLAFQNKENIDLYMMTGCSRGVASGRISYILDLQGPSMTVDTACSSSLVAVHLACQSIWSGECTLALAGGANLILEPEQGLGFSKMGLLSPDGRCKTFDARADGFVRSEGVATVVLKPLSQALAERDPIYCVIRGSAVNNDGRTSGLLVTPGQQSQEDVLRKAYQDAGVAPELVQYVEAHGTGTIVGDRVEATAIGMVCGANRPPDQPCLIGSVKTNIGHSEGAAGMAGLIKVALSLKHGLIPPNLHLQQPHPQLPLQKFNLRVPQQITRWRQDGRPALAGVSSFGISATNAHMVLEQGPNILPLDTVQTKEEACVAQLLTLSAQTPEALTALARSYQGCFGSQSRAGEVATRLTDICYTANCRRSRHSQRLAVVASSKDEMLEQLAAFVADEDRLGIVSGMAPSQAPKIVFVFPGQGSQWMGMGRELLQQEPVFKQTLERCEELMRPYVDWSLLDILTNVDDVEQLNRIDIVQPTLFSIELALAALWHSWGIRPDAVVGHSMGELAAAVVVGALSAQDAMQVICQRSLLLKRVAGKGCMAVVELSLLEAQKLLIDYEEQVSIAACNGPNTTVLAGDLATVEALMQKLQRQKIYCSLIRVDVASHSAQVDGLLPELRQALQNLHPWEATTAFYSTVTASSLDAAVRLDAEYWAQNIRQPVLFYPTIKRLLEDGHHIFLEISPHPVLMGAVKEALQTETQVGAALPSLRRAMPERATLLEALGHLYIHGVNIDFGQFYVGNEQYIPTPGYPWQRERFWLSEQDTRTEQATRREHARSRPGNASGHPMLGPWTASAARPGEYCWEFDLDCDTFAYLRDHRVQDNAILPATAYLELVLEAVREVFGAGSYCLEHVAFKKALFLSEDNAQRMQLIVAPEMPGSVSFQLFSSQGEQLSAQNQWELHTQGRLLLRQETEQISLVSMNLGHLQREASRIMEGAAHYQLMDSIGLQYGPAFRGIERIWQADGVALCQVEVAPVISSDIDRYQFHPALFDACLQAVLAALPSCIADDPEAQGPVIPVQITQLRLYRPLHTALWSYARMSQEQPGQDNQFELDWDIFDQEGQRVLEARGVRLQRLGSTISSDTRPDAVEVSDWLYEIQWRHVETDEKRTAAACIAHQREKGSWLILADRLGVAQQVAEFLHTSGDNVILVYPGEAFKELIPLAHYQLNPARPGEFIQLLQAVHGANLPSCHGILHLWSLEARSLEQIDLAMLEEAELLGCGSTLHLLQAMEQFSWPQPPRLWLITSGVQATDQERTTASVEQSPLWGLGRTIVYEHPELRCARVDLSADMIRPAEIKALFQLIYNDDPEDQIALRDHQRYVARLSKVDPATLNAVPVVRSFEQDNSLLHNEQPCCIEVPVPGSLDNLCLTSVSRRRPGPGEVEIHVSAASLNFKDVLFALGMLDYQDGTIHFGLECAGRISAVGDGVEGLHVGDEVIAVSAPDCFSRFVIKPAALVVHKPEHISLEEAATTSIVFLTAYYGLIYVGRLMRGERVLIHAASGGVGLAAVQIAQHIGAEIFATAGSPEKREFLRSLGIQHVLDSRSLSFADEIMEITHGQGVDVVLNSLAGEALTRSFDLLANHGRFLELGKKDIQRNNRLNLAPFEKNLSFSAIDITLLLRERPQLMMSMLREILQQFEARIFTPLPTRTFPLAETIDAFRWLAQARQIGKVAISFEPVPSEKPAVAEAGYSLFNANSTYLITGGLGGLGLTITQWMVEKGARHIVLVGRRSPSESAQVVLDELRRQDVNVVVMQADITDPQQIIRALEQIKSSMPSLRGILHAAAILQDGILLQTSLERLRAVMAPKVLGAWNLHRLTADLPLDFFVCFSSTASLIGLPGQGNYSAANAFLDALAHYRCARGLPALSINWGAWSEVGLAAAQTNRGARLAQRGIKNITPRQGLAALELLLWNDMVQVGAMPFDVVQWQQFYPSVGSSAMFASLLADREDPIEITESAHTQKDLAVRVLQSQSVDEREQLVQNYLCEHIARILRIPIVRLDSQRQIHSLGIDSLMAVELKNQIEADTEISVPVVLLLQGITIHELAGYLLTELGSKAAHAEARTVPEEAGMSGALSH</sequence>
<dbReference type="InterPro" id="IPR020806">
    <property type="entry name" value="PKS_PP-bd"/>
</dbReference>
<evidence type="ECO:0000256" key="3">
    <source>
        <dbReference type="ARBA" id="ARBA00022679"/>
    </source>
</evidence>
<dbReference type="Pfam" id="PF00107">
    <property type="entry name" value="ADH_zinc_N"/>
    <property type="match status" value="1"/>
</dbReference>
<dbReference type="Pfam" id="PF00698">
    <property type="entry name" value="Acyl_transf_1"/>
    <property type="match status" value="1"/>
</dbReference>
<dbReference type="Gene3D" id="3.40.366.10">
    <property type="entry name" value="Malonyl-Coenzyme A Acyl Carrier Protein, domain 2"/>
    <property type="match status" value="1"/>
</dbReference>
<dbReference type="SMART" id="SM00827">
    <property type="entry name" value="PKS_AT"/>
    <property type="match status" value="1"/>
</dbReference>
<dbReference type="InterPro" id="IPR014031">
    <property type="entry name" value="Ketoacyl_synth_C"/>
</dbReference>
<dbReference type="CDD" id="cd05195">
    <property type="entry name" value="enoyl_red"/>
    <property type="match status" value="1"/>
</dbReference>
<dbReference type="InterPro" id="IPR049900">
    <property type="entry name" value="PKS_mFAS_DH"/>
</dbReference>
<evidence type="ECO:0000313" key="12">
    <source>
        <dbReference type="EMBL" id="GLV53584.1"/>
    </source>
</evidence>
<dbReference type="Pfam" id="PF00550">
    <property type="entry name" value="PP-binding"/>
    <property type="match status" value="1"/>
</dbReference>
<name>A0ABQ6FIY2_9CHLR</name>
<evidence type="ECO:0000256" key="7">
    <source>
        <dbReference type="PROSITE-ProRule" id="PRU01363"/>
    </source>
</evidence>
<dbReference type="InterPro" id="IPR049552">
    <property type="entry name" value="PKS_DH_N"/>
</dbReference>
<evidence type="ECO:0000256" key="6">
    <source>
        <dbReference type="ARBA" id="ARBA00023315"/>
    </source>
</evidence>